<dbReference type="EMBL" id="HE612860">
    <property type="protein sequence ID" value="CCE63356.1"/>
    <property type="molecule type" value="Genomic_DNA"/>
</dbReference>
<dbReference type="Proteomes" id="UP000005666">
    <property type="component" value="Chromosome 5"/>
</dbReference>
<dbReference type="STRING" id="1071381.G8BTX8"/>
<dbReference type="OrthoDB" id="2135762at2759"/>
<evidence type="ECO:0000313" key="1">
    <source>
        <dbReference type="EMBL" id="CCE63356.1"/>
    </source>
</evidence>
<organism evidence="1 2">
    <name type="scientific">Tetrapisispora phaffii (strain ATCC 24235 / CBS 4417 / NBRC 1672 / NRRL Y-8282 / UCD 70-5)</name>
    <name type="common">Yeast</name>
    <name type="synonym">Fabospora phaffii</name>
    <dbReference type="NCBI Taxonomy" id="1071381"/>
    <lineage>
        <taxon>Eukaryota</taxon>
        <taxon>Fungi</taxon>
        <taxon>Dikarya</taxon>
        <taxon>Ascomycota</taxon>
        <taxon>Saccharomycotina</taxon>
        <taxon>Saccharomycetes</taxon>
        <taxon>Saccharomycetales</taxon>
        <taxon>Saccharomycetaceae</taxon>
        <taxon>Tetrapisispora</taxon>
    </lineage>
</organism>
<dbReference type="AlphaFoldDB" id="G8BTX8"/>
<name>G8BTX8_TETPH</name>
<dbReference type="Pfam" id="PF08641">
    <property type="entry name" value="Mis14"/>
    <property type="match status" value="1"/>
</dbReference>
<proteinExistence type="predicted"/>
<dbReference type="HOGENOM" id="CLU_100671_0_0_1"/>
<dbReference type="GO" id="GO:0000070">
    <property type="term" value="P:mitotic sister chromatid segregation"/>
    <property type="evidence" value="ECO:0007669"/>
    <property type="project" value="InterPro"/>
</dbReference>
<dbReference type="GO" id="GO:0000922">
    <property type="term" value="C:spindle pole"/>
    <property type="evidence" value="ECO:0007669"/>
    <property type="project" value="EnsemblFungi"/>
</dbReference>
<sequence length="223" mass="24938">MNSNGKIAVGIDELGSIYEQLHRELEERIELHLPGAGEAEKSNEVRVLVQRYLDDVVGMCVKSMDVTDAPDGGAAGALAAGGAPSHVTVKKLLEKRQRHYVEPFDLQLHEEVRDKYGEWEDWVVRVSEMRTRGPSQINAGYTERKEAFLQLIDERIGRALLALASENDDAHDTGAPRPDDVARWEGAKHEYMQALASLSRCSETGLKQELDRAKNLVTYLENK</sequence>
<gene>
    <name evidence="1" type="primary">TPHA0E02640</name>
    <name evidence="1" type="ordered locus">TPHA_0E02640</name>
</gene>
<keyword evidence="2" id="KW-1185">Reference proteome</keyword>
<dbReference type="GeneID" id="11531459"/>
<dbReference type="InterPro" id="IPR013950">
    <property type="entry name" value="Mis14/Nsl1"/>
</dbReference>
<dbReference type="RefSeq" id="XP_003685790.1">
    <property type="nucleotide sequence ID" value="XM_003685742.1"/>
</dbReference>
<dbReference type="GO" id="GO:0000444">
    <property type="term" value="C:MIS12/MIND type complex"/>
    <property type="evidence" value="ECO:0007669"/>
    <property type="project" value="EnsemblFungi"/>
</dbReference>
<accession>G8BTX8</accession>
<dbReference type="KEGG" id="tpf:TPHA_0E02640"/>
<reference evidence="1 2" key="1">
    <citation type="journal article" date="2011" name="Proc. Natl. Acad. Sci. U.S.A.">
        <title>Evolutionary erosion of yeast sex chromosomes by mating-type switching accidents.</title>
        <authorList>
            <person name="Gordon J.L."/>
            <person name="Armisen D."/>
            <person name="Proux-Wera E."/>
            <person name="Oheigeartaigh S.S."/>
            <person name="Byrne K.P."/>
            <person name="Wolfe K.H."/>
        </authorList>
    </citation>
    <scope>NUCLEOTIDE SEQUENCE [LARGE SCALE GENOMIC DNA]</scope>
    <source>
        <strain evidence="2">ATCC 24235 / CBS 4417 / NBRC 1672 / NRRL Y-8282 / UCD 70-5</strain>
    </source>
</reference>
<dbReference type="eggNOG" id="ENOG502SA1D">
    <property type="taxonomic scope" value="Eukaryota"/>
</dbReference>
<protein>
    <submittedName>
        <fullName evidence="1">Uncharacterized protein</fullName>
    </submittedName>
</protein>
<dbReference type="GO" id="GO:0005634">
    <property type="term" value="C:nucleus"/>
    <property type="evidence" value="ECO:0007669"/>
    <property type="project" value="EnsemblFungi"/>
</dbReference>
<dbReference type="OMA" id="QEWEDQT"/>
<evidence type="ECO:0000313" key="2">
    <source>
        <dbReference type="Proteomes" id="UP000005666"/>
    </source>
</evidence>